<feature type="transmembrane region" description="Helical" evidence="9">
    <location>
        <begin position="235"/>
        <end position="253"/>
    </location>
</feature>
<gene>
    <name evidence="11" type="ORF">COT42_08955</name>
</gene>
<evidence type="ECO:0000256" key="5">
    <source>
        <dbReference type="ARBA" id="ARBA00022692"/>
    </source>
</evidence>
<proteinExistence type="inferred from homology"/>
<evidence type="ECO:0000259" key="10">
    <source>
        <dbReference type="Pfam" id="PF00535"/>
    </source>
</evidence>
<reference evidence="11 12" key="1">
    <citation type="submission" date="2017-09" db="EMBL/GenBank/DDBJ databases">
        <title>Depth-based differentiation of microbial function through sediment-hosted aquifers and enrichment of novel symbionts in the deep terrestrial subsurface.</title>
        <authorList>
            <person name="Probst A.J."/>
            <person name="Ladd B."/>
            <person name="Jarett J.K."/>
            <person name="Geller-Mcgrath D.E."/>
            <person name="Sieber C.M."/>
            <person name="Emerson J.B."/>
            <person name="Anantharaman K."/>
            <person name="Thomas B.C."/>
            <person name="Malmstrom R."/>
            <person name="Stieglmeier M."/>
            <person name="Klingl A."/>
            <person name="Woyke T."/>
            <person name="Ryan C.M."/>
            <person name="Banfield J.F."/>
        </authorList>
    </citation>
    <scope>NUCLEOTIDE SEQUENCE [LARGE SCALE GENOMIC DNA]</scope>
    <source>
        <strain evidence="11">CG08_land_8_20_14_0_20_45_16</strain>
    </source>
</reference>
<dbReference type="PANTHER" id="PTHR48090:SF1">
    <property type="entry name" value="PROPHAGE BACTOPRENOL GLUCOSYL TRANSFERASE HOMOLOG"/>
    <property type="match status" value="1"/>
</dbReference>
<dbReference type="InterPro" id="IPR029044">
    <property type="entry name" value="Nucleotide-diphossugar_trans"/>
</dbReference>
<dbReference type="GO" id="GO:0016757">
    <property type="term" value="F:glycosyltransferase activity"/>
    <property type="evidence" value="ECO:0007669"/>
    <property type="project" value="UniProtKB-KW"/>
</dbReference>
<evidence type="ECO:0000256" key="9">
    <source>
        <dbReference type="SAM" id="Phobius"/>
    </source>
</evidence>
<keyword evidence="4 11" id="KW-0808">Transferase</keyword>
<keyword evidence="3" id="KW-0328">Glycosyltransferase</keyword>
<evidence type="ECO:0000256" key="6">
    <source>
        <dbReference type="ARBA" id="ARBA00022989"/>
    </source>
</evidence>
<keyword evidence="2" id="KW-1003">Cell membrane</keyword>
<evidence type="ECO:0000313" key="12">
    <source>
        <dbReference type="Proteomes" id="UP000231343"/>
    </source>
</evidence>
<keyword evidence="5 9" id="KW-0812">Transmembrane</keyword>
<dbReference type="FunFam" id="3.90.550.10:FF:000079">
    <property type="entry name" value="Probable glycosyl transferase"/>
    <property type="match status" value="1"/>
</dbReference>
<sequence length="311" mass="35281">MRDKPKLSIVLPVCNEEQSLPQLYLRLAAVLKELGLDYEIIFIDDGSHDASWLELTKLHQTDHRVKVLSFSRNFGHMAALAAGLDQAAGDVVITMDADLQHPPELIPQLLNEWEAGAEVVSTLRQESRRAGYFKNLSARFFYWLLNRIAKINLPANAADFRLLDRKVVETLKTIKERSRFLRGLISWIGYQQAFVAYQAEPRFAGKTKYSFSRMFSFAIDGITAFSAFPLRLATYLGLSIAFFSFIYIVYAIFVKLFTNNAMAGWASVLIVVLFIGGVQLIFLGIIGEYLSRVFDETKGRPFYIVAKKLGW</sequence>
<evidence type="ECO:0000256" key="1">
    <source>
        <dbReference type="ARBA" id="ARBA00004651"/>
    </source>
</evidence>
<dbReference type="Pfam" id="PF00535">
    <property type="entry name" value="Glycos_transf_2"/>
    <property type="match status" value="1"/>
</dbReference>
<comment type="caution">
    <text evidence="11">The sequence shown here is derived from an EMBL/GenBank/DDBJ whole genome shotgun (WGS) entry which is preliminary data.</text>
</comment>
<evidence type="ECO:0000256" key="4">
    <source>
        <dbReference type="ARBA" id="ARBA00022679"/>
    </source>
</evidence>
<feature type="transmembrane region" description="Helical" evidence="9">
    <location>
        <begin position="265"/>
        <end position="290"/>
    </location>
</feature>
<dbReference type="InterPro" id="IPR050256">
    <property type="entry name" value="Glycosyltransferase_2"/>
</dbReference>
<evidence type="ECO:0000256" key="3">
    <source>
        <dbReference type="ARBA" id="ARBA00022676"/>
    </source>
</evidence>
<dbReference type="Gene3D" id="3.90.550.10">
    <property type="entry name" value="Spore Coat Polysaccharide Biosynthesis Protein SpsA, Chain A"/>
    <property type="match status" value="1"/>
</dbReference>
<dbReference type="GO" id="GO:0005886">
    <property type="term" value="C:plasma membrane"/>
    <property type="evidence" value="ECO:0007669"/>
    <property type="project" value="UniProtKB-SubCell"/>
</dbReference>
<keyword evidence="7 9" id="KW-0472">Membrane</keyword>
<name>A0A2H0XT19_UNCSA</name>
<dbReference type="CDD" id="cd04187">
    <property type="entry name" value="DPM1_like_bac"/>
    <property type="match status" value="1"/>
</dbReference>
<accession>A0A2H0XT19</accession>
<evidence type="ECO:0000313" key="11">
    <source>
        <dbReference type="EMBL" id="PIS28100.1"/>
    </source>
</evidence>
<dbReference type="AlphaFoldDB" id="A0A2H0XT19"/>
<organism evidence="11 12">
    <name type="scientific">Candidatus Saganbacteria bacterium CG08_land_8_20_14_0_20_45_16</name>
    <dbReference type="NCBI Taxonomy" id="2014293"/>
    <lineage>
        <taxon>Bacteria</taxon>
        <taxon>Bacillati</taxon>
        <taxon>Saganbacteria</taxon>
    </lineage>
</organism>
<dbReference type="SUPFAM" id="SSF53448">
    <property type="entry name" value="Nucleotide-diphospho-sugar transferases"/>
    <property type="match status" value="1"/>
</dbReference>
<comment type="similarity">
    <text evidence="8">Belongs to the glycosyltransferase 2 family. GtrB subfamily.</text>
</comment>
<feature type="domain" description="Glycosyltransferase 2-like" evidence="10">
    <location>
        <begin position="8"/>
        <end position="170"/>
    </location>
</feature>
<dbReference type="PANTHER" id="PTHR48090">
    <property type="entry name" value="UNDECAPRENYL-PHOSPHATE 4-DEOXY-4-FORMAMIDO-L-ARABINOSE TRANSFERASE-RELATED"/>
    <property type="match status" value="1"/>
</dbReference>
<dbReference type="EMBL" id="PEYM01000148">
    <property type="protein sequence ID" value="PIS28100.1"/>
    <property type="molecule type" value="Genomic_DNA"/>
</dbReference>
<keyword evidence="6 9" id="KW-1133">Transmembrane helix</keyword>
<evidence type="ECO:0000256" key="8">
    <source>
        <dbReference type="ARBA" id="ARBA00038152"/>
    </source>
</evidence>
<dbReference type="InterPro" id="IPR001173">
    <property type="entry name" value="Glyco_trans_2-like"/>
</dbReference>
<comment type="subcellular location">
    <subcellularLocation>
        <location evidence="1">Cell membrane</location>
        <topology evidence="1">Multi-pass membrane protein</topology>
    </subcellularLocation>
</comment>
<dbReference type="Proteomes" id="UP000231343">
    <property type="component" value="Unassembled WGS sequence"/>
</dbReference>
<evidence type="ECO:0000256" key="2">
    <source>
        <dbReference type="ARBA" id="ARBA00022475"/>
    </source>
</evidence>
<evidence type="ECO:0000256" key="7">
    <source>
        <dbReference type="ARBA" id="ARBA00023136"/>
    </source>
</evidence>
<protein>
    <submittedName>
        <fullName evidence="11">Glycosyltransferase</fullName>
    </submittedName>
</protein>